<dbReference type="InterPro" id="IPR011008">
    <property type="entry name" value="Dimeric_a/b-barrel"/>
</dbReference>
<evidence type="ECO:0000259" key="4">
    <source>
        <dbReference type="PROSITE" id="PS51725"/>
    </source>
</evidence>
<evidence type="ECO:0000313" key="5">
    <source>
        <dbReference type="EMBL" id="RIM92468.1"/>
    </source>
</evidence>
<gene>
    <name evidence="5" type="ORF">BU104_07470</name>
</gene>
<evidence type="ECO:0000256" key="2">
    <source>
        <dbReference type="ARBA" id="ARBA00018486"/>
    </source>
</evidence>
<feature type="domain" description="ABM" evidence="4">
    <location>
        <begin position="2"/>
        <end position="91"/>
    </location>
</feature>
<dbReference type="EMBL" id="QXUI01000004">
    <property type="protein sequence ID" value="RIM92468.1"/>
    <property type="molecule type" value="Genomic_DNA"/>
</dbReference>
<dbReference type="Gene3D" id="3.30.70.100">
    <property type="match status" value="1"/>
</dbReference>
<evidence type="ECO:0000313" key="6">
    <source>
        <dbReference type="Proteomes" id="UP000285579"/>
    </source>
</evidence>
<name>A0AAQ0LYM3_STAXY</name>
<sequence>MFIAQADFTTNIENRAVLDNKVLHTKDDFQGYDGLIDVEIWKNEKNSTISYAIVSKWLEKKYFQAWLSRPSHIEEHKQMRKAEKENTSSINIEKQIKQFELLDL</sequence>
<dbReference type="AlphaFoldDB" id="A0AAQ0LYM3"/>
<dbReference type="SUPFAM" id="SSF54909">
    <property type="entry name" value="Dimeric alpha+beta barrel"/>
    <property type="match status" value="1"/>
</dbReference>
<comment type="similarity">
    <text evidence="1">Belongs to the TRAP family.</text>
</comment>
<evidence type="ECO:0000256" key="3">
    <source>
        <dbReference type="ARBA" id="ARBA00032861"/>
    </source>
</evidence>
<accession>A0AAQ0LYM3</accession>
<dbReference type="InterPro" id="IPR007138">
    <property type="entry name" value="ABM_dom"/>
</dbReference>
<dbReference type="PROSITE" id="PS51725">
    <property type="entry name" value="ABM"/>
    <property type="match status" value="1"/>
</dbReference>
<protein>
    <recommendedName>
        <fullName evidence="2">Signal transduction protein TRAP</fullName>
    </recommendedName>
    <alternativeName>
        <fullName evidence="3">Target of RNAIII-activating protein</fullName>
    </alternativeName>
</protein>
<organism evidence="5 6">
    <name type="scientific">Staphylococcus xylosus</name>
    <dbReference type="NCBI Taxonomy" id="1288"/>
    <lineage>
        <taxon>Bacteria</taxon>
        <taxon>Bacillati</taxon>
        <taxon>Bacillota</taxon>
        <taxon>Bacilli</taxon>
        <taxon>Bacillales</taxon>
        <taxon>Staphylococcaceae</taxon>
        <taxon>Staphylococcus</taxon>
    </lineage>
</organism>
<comment type="caution">
    <text evidence="5">The sequence shown here is derived from an EMBL/GenBank/DDBJ whole genome shotgun (WGS) entry which is preliminary data.</text>
</comment>
<proteinExistence type="inferred from homology"/>
<evidence type="ECO:0000256" key="1">
    <source>
        <dbReference type="ARBA" id="ARBA00009267"/>
    </source>
</evidence>
<reference evidence="5 6" key="1">
    <citation type="journal article" date="2016" name="Front. Microbiol.">
        <title>Comprehensive Phylogenetic Analysis of Bovine Non-aureus Staphylococci Species Based on Whole-Genome Sequencing.</title>
        <authorList>
            <person name="Naushad S."/>
            <person name="Barkema H.W."/>
            <person name="Luby C."/>
            <person name="Condas L.A."/>
            <person name="Nobrega D.B."/>
            <person name="Carson D.A."/>
            <person name="De Buck J."/>
        </authorList>
    </citation>
    <scope>NUCLEOTIDE SEQUENCE [LARGE SCALE GENOMIC DNA]</scope>
    <source>
        <strain evidence="5 6">SNUC 1349</strain>
    </source>
</reference>
<dbReference type="Proteomes" id="UP000285579">
    <property type="component" value="Unassembled WGS sequence"/>
</dbReference>
<dbReference type="RefSeq" id="WP_119554995.1">
    <property type="nucleotide sequence ID" value="NZ_QXTZ01000001.1"/>
</dbReference>